<gene>
    <name evidence="1" type="ORF">LSAA_7788</name>
</gene>
<dbReference type="EMBL" id="HACA01021103">
    <property type="protein sequence ID" value="CDW38464.1"/>
    <property type="molecule type" value="Transcribed_RNA"/>
</dbReference>
<accession>A0A0K2UJM0</accession>
<sequence length="227" mass="26052">MSESSSLDVMNKISKDGESFLDIVHSRICEIFSMIQSDDFEFEESNQNVVSELKSRPPNKIRKMMNITPGVSSDFTFSDSSICECSSRADSKLEKLGRLVHDKICNLLDDIGAIRRYAFVKKSTREFTNEQIIIDAIQNLILMEKLLFKKLEKLPGIRTERMKIISKAHEPLNDHLSALILFDLRTLTVLKSMASKLIELYLELADLTQGIKEEKEFANNFFKNLYT</sequence>
<keyword evidence="3" id="KW-1185">Reference proteome</keyword>
<protein>
    <submittedName>
        <fullName evidence="1">(salmon louse) hypothetical protein</fullName>
    </submittedName>
</protein>
<evidence type="ECO:0000313" key="2">
    <source>
        <dbReference type="EMBL" id="CDW38464.1"/>
    </source>
</evidence>
<dbReference type="EMBL" id="HG994582">
    <property type="protein sequence ID" value="CAF2886003.1"/>
    <property type="molecule type" value="Genomic_DNA"/>
</dbReference>
<name>A0A0K2UJM0_LEPSM</name>
<reference evidence="1" key="2">
    <citation type="submission" date="2021-02" db="EMBL/GenBank/DDBJ databases">
        <authorList>
            <person name="Bekaert M."/>
        </authorList>
    </citation>
    <scope>NUCLEOTIDE SEQUENCE</scope>
    <source>
        <strain evidence="1">IoA-00</strain>
    </source>
</reference>
<dbReference type="Proteomes" id="UP000675881">
    <property type="component" value="Chromosome 3"/>
</dbReference>
<reference evidence="2" key="1">
    <citation type="submission" date="2014-05" db="EMBL/GenBank/DDBJ databases">
        <authorList>
            <person name="Chronopoulou M."/>
        </authorList>
    </citation>
    <scope>NUCLEOTIDE SEQUENCE</scope>
    <source>
        <tissue evidence="2">Whole organism</tissue>
    </source>
</reference>
<evidence type="ECO:0000313" key="3">
    <source>
        <dbReference type="Proteomes" id="UP000675881"/>
    </source>
</evidence>
<proteinExistence type="predicted"/>
<dbReference type="AlphaFoldDB" id="A0A0K2UJM0"/>
<organism evidence="2">
    <name type="scientific">Lepeophtheirus salmonis</name>
    <name type="common">Salmon louse</name>
    <name type="synonym">Caligus salmonis</name>
    <dbReference type="NCBI Taxonomy" id="72036"/>
    <lineage>
        <taxon>Eukaryota</taxon>
        <taxon>Metazoa</taxon>
        <taxon>Ecdysozoa</taxon>
        <taxon>Arthropoda</taxon>
        <taxon>Crustacea</taxon>
        <taxon>Multicrustacea</taxon>
        <taxon>Hexanauplia</taxon>
        <taxon>Copepoda</taxon>
        <taxon>Siphonostomatoida</taxon>
        <taxon>Caligidae</taxon>
        <taxon>Lepeophtheirus</taxon>
    </lineage>
</organism>
<evidence type="ECO:0000313" key="1">
    <source>
        <dbReference type="EMBL" id="CAF2886003.1"/>
    </source>
</evidence>